<name>A0A1C6YY01_HAFAL</name>
<evidence type="ECO:0000313" key="2">
    <source>
        <dbReference type="Proteomes" id="UP000094844"/>
    </source>
</evidence>
<proteinExistence type="predicted"/>
<reference evidence="1 2" key="1">
    <citation type="submission" date="2016-09" db="EMBL/GenBank/DDBJ databases">
        <authorList>
            <person name="Capua I."/>
            <person name="De Benedictis P."/>
            <person name="Joannis T."/>
            <person name="Lombin L.H."/>
            <person name="Cattoli G."/>
        </authorList>
    </citation>
    <scope>NUCLEOTIDE SEQUENCE [LARGE SCALE GENOMIC DNA]</scope>
    <source>
        <strain evidence="1 2">GB001</strain>
    </source>
</reference>
<gene>
    <name evidence="1" type="ORF">BN1044_01139</name>
</gene>
<organism evidence="1 2">
    <name type="scientific">Hafnia alvei</name>
    <dbReference type="NCBI Taxonomy" id="569"/>
    <lineage>
        <taxon>Bacteria</taxon>
        <taxon>Pseudomonadati</taxon>
        <taxon>Pseudomonadota</taxon>
        <taxon>Gammaproteobacteria</taxon>
        <taxon>Enterobacterales</taxon>
        <taxon>Hafniaceae</taxon>
        <taxon>Hafnia</taxon>
    </lineage>
</organism>
<evidence type="ECO:0000313" key="1">
    <source>
        <dbReference type="EMBL" id="SCM51671.1"/>
    </source>
</evidence>
<accession>A0A1C6YY01</accession>
<dbReference type="EMBL" id="FMIQ01000015">
    <property type="protein sequence ID" value="SCM51671.1"/>
    <property type="molecule type" value="Genomic_DNA"/>
</dbReference>
<sequence length="73" mass="7560">MVATTDTAAILPVVVSETSNAIVAECRPPIQLSPSGEGHCCELVLPAGTLRISGSLTPALLRMLITEMKGTLL</sequence>
<dbReference type="Proteomes" id="UP000094844">
    <property type="component" value="Unassembled WGS sequence"/>
</dbReference>
<protein>
    <recommendedName>
        <fullName evidence="3">Transposase</fullName>
    </recommendedName>
</protein>
<evidence type="ECO:0008006" key="3">
    <source>
        <dbReference type="Google" id="ProtNLM"/>
    </source>
</evidence>
<dbReference type="AlphaFoldDB" id="A0A1C6YY01"/>